<feature type="domain" description="D-isomer specific 2-hydroxyacid dehydrogenase catalytic" evidence="5">
    <location>
        <begin position="8"/>
        <end position="298"/>
    </location>
</feature>
<evidence type="ECO:0000259" key="6">
    <source>
        <dbReference type="Pfam" id="PF02826"/>
    </source>
</evidence>
<keyword evidence="8" id="KW-1185">Reference proteome</keyword>
<dbReference type="RefSeq" id="WP_343752486.1">
    <property type="nucleotide sequence ID" value="NZ_BAAADM010000046.1"/>
</dbReference>
<protein>
    <submittedName>
        <fullName evidence="7">Glycerate dehydrogenase</fullName>
    </submittedName>
</protein>
<dbReference type="Gene3D" id="3.40.50.720">
    <property type="entry name" value="NAD(P)-binding Rossmann-like Domain"/>
    <property type="match status" value="2"/>
</dbReference>
<evidence type="ECO:0000313" key="7">
    <source>
        <dbReference type="EMBL" id="GAA0441109.1"/>
    </source>
</evidence>
<gene>
    <name evidence="7" type="ORF">GCM10008983_17700</name>
</gene>
<evidence type="ECO:0000256" key="3">
    <source>
        <dbReference type="ARBA" id="ARBA00023027"/>
    </source>
</evidence>
<evidence type="ECO:0000256" key="1">
    <source>
        <dbReference type="ARBA" id="ARBA00005854"/>
    </source>
</evidence>
<dbReference type="EMBL" id="BAAADM010000046">
    <property type="protein sequence ID" value="GAA0441109.1"/>
    <property type="molecule type" value="Genomic_DNA"/>
</dbReference>
<dbReference type="PANTHER" id="PTHR43333:SF1">
    <property type="entry name" value="D-ISOMER SPECIFIC 2-HYDROXYACID DEHYDROGENASE NAD-BINDING DOMAIN-CONTAINING PROTEIN"/>
    <property type="match status" value="1"/>
</dbReference>
<keyword evidence="3" id="KW-0520">NAD</keyword>
<evidence type="ECO:0000259" key="5">
    <source>
        <dbReference type="Pfam" id="PF00389"/>
    </source>
</evidence>
<name>A0ABN0ZA54_9BACI</name>
<dbReference type="Pfam" id="PF00389">
    <property type="entry name" value="2-Hacid_dh"/>
    <property type="match status" value="1"/>
</dbReference>
<dbReference type="InterPro" id="IPR006140">
    <property type="entry name" value="D-isomer_DH_NAD-bd"/>
</dbReference>
<feature type="domain" description="D-isomer specific 2-hydroxyacid dehydrogenase NAD-binding" evidence="6">
    <location>
        <begin position="104"/>
        <end position="278"/>
    </location>
</feature>
<sequence>MVILSSAKISEKHRMRLREHYPDETFIFCTNMDEAKPNIDRADILVTYGEDVTAELIDEAAQLQWIMVLSAGIEAMPLAAIQERGIFVTNASGIHGVPMAEYAMSMLLQVLRQQEQIMANESVHKWDRSVRMDELAGKTLVIAGTGAIGQEVARLAQAFRMSVYGVSRSGRDVDYFDRNVTNDQLGDLLSTADVVVSVLPSTPETQGFFTYEQFQRMPDHVIFLNMGRGDAVPEEDMLKALQESEIAHAVLDVFDQEPLPEDHSFWEMDNVTVTPHISGVSPHYQKRALAIFEENLQRYREKQQNFVNMIDVNRGY</sequence>
<dbReference type="InterPro" id="IPR036291">
    <property type="entry name" value="NAD(P)-bd_dom_sf"/>
</dbReference>
<evidence type="ECO:0000256" key="2">
    <source>
        <dbReference type="ARBA" id="ARBA00023002"/>
    </source>
</evidence>
<dbReference type="InterPro" id="IPR006139">
    <property type="entry name" value="D-isomer_2_OHA_DH_cat_dom"/>
</dbReference>
<comment type="caution">
    <text evidence="7">The sequence shown here is derived from an EMBL/GenBank/DDBJ whole genome shotgun (WGS) entry which is preliminary data.</text>
</comment>
<organism evidence="7 8">
    <name type="scientific">Lentibacillus halophilus</name>
    <dbReference type="NCBI Taxonomy" id="295065"/>
    <lineage>
        <taxon>Bacteria</taxon>
        <taxon>Bacillati</taxon>
        <taxon>Bacillota</taxon>
        <taxon>Bacilli</taxon>
        <taxon>Bacillales</taxon>
        <taxon>Bacillaceae</taxon>
        <taxon>Lentibacillus</taxon>
    </lineage>
</organism>
<evidence type="ECO:0000256" key="4">
    <source>
        <dbReference type="RuleBase" id="RU003719"/>
    </source>
</evidence>
<proteinExistence type="inferred from homology"/>
<dbReference type="SUPFAM" id="SSF51735">
    <property type="entry name" value="NAD(P)-binding Rossmann-fold domains"/>
    <property type="match status" value="1"/>
</dbReference>
<dbReference type="PANTHER" id="PTHR43333">
    <property type="entry name" value="2-HACID_DH_C DOMAIN-CONTAINING PROTEIN"/>
    <property type="match status" value="1"/>
</dbReference>
<reference evidence="7 8" key="1">
    <citation type="journal article" date="2019" name="Int. J. Syst. Evol. Microbiol.">
        <title>The Global Catalogue of Microorganisms (GCM) 10K type strain sequencing project: providing services to taxonomists for standard genome sequencing and annotation.</title>
        <authorList>
            <consortium name="The Broad Institute Genomics Platform"/>
            <consortium name="The Broad Institute Genome Sequencing Center for Infectious Disease"/>
            <person name="Wu L."/>
            <person name="Ma J."/>
        </authorList>
    </citation>
    <scope>NUCLEOTIDE SEQUENCE [LARGE SCALE GENOMIC DNA]</scope>
    <source>
        <strain evidence="7 8">JCM 12149</strain>
    </source>
</reference>
<dbReference type="Pfam" id="PF02826">
    <property type="entry name" value="2-Hacid_dh_C"/>
    <property type="match status" value="1"/>
</dbReference>
<comment type="similarity">
    <text evidence="1 4">Belongs to the D-isomer specific 2-hydroxyacid dehydrogenase family.</text>
</comment>
<dbReference type="CDD" id="cd05300">
    <property type="entry name" value="2-Hacid_dh_1"/>
    <property type="match status" value="1"/>
</dbReference>
<keyword evidence="2 4" id="KW-0560">Oxidoreductase</keyword>
<dbReference type="SUPFAM" id="SSF52283">
    <property type="entry name" value="Formate/glycerate dehydrogenase catalytic domain-like"/>
    <property type="match status" value="1"/>
</dbReference>
<evidence type="ECO:0000313" key="8">
    <source>
        <dbReference type="Proteomes" id="UP001501459"/>
    </source>
</evidence>
<accession>A0ABN0ZA54</accession>
<dbReference type="Proteomes" id="UP001501459">
    <property type="component" value="Unassembled WGS sequence"/>
</dbReference>